<keyword evidence="2" id="KW-1185">Reference proteome</keyword>
<organism evidence="1 2">
    <name type="scientific">Dictyocaulus viviparus</name>
    <name type="common">Bovine lungworm</name>
    <dbReference type="NCBI Taxonomy" id="29172"/>
    <lineage>
        <taxon>Eukaryota</taxon>
        <taxon>Metazoa</taxon>
        <taxon>Ecdysozoa</taxon>
        <taxon>Nematoda</taxon>
        <taxon>Chromadorea</taxon>
        <taxon>Rhabditida</taxon>
        <taxon>Rhabditina</taxon>
        <taxon>Rhabditomorpha</taxon>
        <taxon>Strongyloidea</taxon>
        <taxon>Metastrongylidae</taxon>
        <taxon>Dictyocaulus</taxon>
    </lineage>
</organism>
<protein>
    <submittedName>
        <fullName evidence="1">Uncharacterized protein</fullName>
    </submittedName>
</protein>
<name>A0A0D8Y271_DICVI</name>
<dbReference type="EMBL" id="KN716197">
    <property type="protein sequence ID" value="KJH50790.1"/>
    <property type="molecule type" value="Genomic_DNA"/>
</dbReference>
<gene>
    <name evidence="1" type="ORF">DICVIV_03035</name>
</gene>
<sequence>MFIASRITSALGNGEGDDADADASRPKTYRSESGADYFSANHFRHQLVLNSNVSPMDVVTSTNGVDSGRLSVNQEWMSLNCQLACGTCKSPLTAIDVYTDSFPADDYDHIVLPEAPDWLVSARNAKIDRRWKKKKYCWLIISARNSLIMVNATGQFILGTQEANEFEIVEKYTKGQGCAIFEEIAISLY</sequence>
<proteinExistence type="predicted"/>
<accession>A0A0D8Y271</accession>
<evidence type="ECO:0000313" key="2">
    <source>
        <dbReference type="Proteomes" id="UP000053766"/>
    </source>
</evidence>
<reference evidence="2" key="2">
    <citation type="journal article" date="2016" name="Sci. Rep.">
        <title>Dictyocaulus viviparus genome, variome and transcriptome elucidate lungworm biology and support future intervention.</title>
        <authorList>
            <person name="McNulty S.N."/>
            <person name="Strube C."/>
            <person name="Rosa B.A."/>
            <person name="Martin J.C."/>
            <person name="Tyagi R."/>
            <person name="Choi Y.J."/>
            <person name="Wang Q."/>
            <person name="Hallsworth Pepin K."/>
            <person name="Zhang X."/>
            <person name="Ozersky P."/>
            <person name="Wilson R.K."/>
            <person name="Sternberg P.W."/>
            <person name="Gasser R.B."/>
            <person name="Mitreva M."/>
        </authorList>
    </citation>
    <scope>NUCLEOTIDE SEQUENCE [LARGE SCALE GENOMIC DNA]</scope>
    <source>
        <strain evidence="2">HannoverDv2000</strain>
    </source>
</reference>
<evidence type="ECO:0000313" key="1">
    <source>
        <dbReference type="EMBL" id="KJH50790.1"/>
    </source>
</evidence>
<dbReference type="OrthoDB" id="5783007at2759"/>
<dbReference type="AlphaFoldDB" id="A0A0D8Y271"/>
<dbReference type="Proteomes" id="UP000053766">
    <property type="component" value="Unassembled WGS sequence"/>
</dbReference>
<reference evidence="1 2" key="1">
    <citation type="submission" date="2013-11" db="EMBL/GenBank/DDBJ databases">
        <title>Draft genome of the bovine lungworm Dictyocaulus viviparus.</title>
        <authorList>
            <person name="Mitreva M."/>
        </authorList>
    </citation>
    <scope>NUCLEOTIDE SEQUENCE [LARGE SCALE GENOMIC DNA]</scope>
    <source>
        <strain evidence="1 2">HannoverDv2000</strain>
    </source>
</reference>